<evidence type="ECO:0000259" key="3">
    <source>
        <dbReference type="PROSITE" id="PS50011"/>
    </source>
</evidence>
<accession>A0AAD9P2N1</accession>
<dbReference type="GO" id="GO:0043539">
    <property type="term" value="F:protein serine/threonine kinase activator activity"/>
    <property type="evidence" value="ECO:0007669"/>
    <property type="project" value="InterPro"/>
</dbReference>
<protein>
    <recommendedName>
        <fullName evidence="3">Protein kinase domain-containing protein</fullName>
    </recommendedName>
</protein>
<dbReference type="GO" id="GO:1902554">
    <property type="term" value="C:serine/threonine protein kinase complex"/>
    <property type="evidence" value="ECO:0007669"/>
    <property type="project" value="TreeGrafter"/>
</dbReference>
<dbReference type="Pfam" id="PF00069">
    <property type="entry name" value="Pkinase"/>
    <property type="match status" value="1"/>
</dbReference>
<comment type="caution">
    <text evidence="4">The sequence shown here is derived from an EMBL/GenBank/DDBJ whole genome shotgun (WGS) entry which is preliminary data.</text>
</comment>
<dbReference type="InterPro" id="IPR047173">
    <property type="entry name" value="STRAD_A/B-like"/>
</dbReference>
<evidence type="ECO:0000256" key="2">
    <source>
        <dbReference type="SAM" id="MobiDB-lite"/>
    </source>
</evidence>
<dbReference type="Proteomes" id="UP001209878">
    <property type="component" value="Unassembled WGS sequence"/>
</dbReference>
<dbReference type="GO" id="GO:0005524">
    <property type="term" value="F:ATP binding"/>
    <property type="evidence" value="ECO:0007669"/>
    <property type="project" value="InterPro"/>
</dbReference>
<proteinExistence type="inferred from homology"/>
<organism evidence="4 5">
    <name type="scientific">Ridgeia piscesae</name>
    <name type="common">Tubeworm</name>
    <dbReference type="NCBI Taxonomy" id="27915"/>
    <lineage>
        <taxon>Eukaryota</taxon>
        <taxon>Metazoa</taxon>
        <taxon>Spiralia</taxon>
        <taxon>Lophotrochozoa</taxon>
        <taxon>Annelida</taxon>
        <taxon>Polychaeta</taxon>
        <taxon>Sedentaria</taxon>
        <taxon>Canalipalpata</taxon>
        <taxon>Sabellida</taxon>
        <taxon>Siboglinidae</taxon>
        <taxon>Ridgeia</taxon>
    </lineage>
</organism>
<sequence>MTFTDQVQPNAGDFNLLACIGQGCYNSATISLARHIPNKKLLAIKRVHLEVCELDFTSVVHEIVMHQQLRHKNILESYCAFVHGNEIWLTLPLMGYGSCRDLLHAHFMTGIPELTIAFILREVLNGLDYLHKWNIIHRSVQASHILISANGEVCLSGLRHCCSMIVNGVIRPKIHDFPSQYVHSLQWASPELLEQNLSGYNTKSDIYSVGITACELANGVVPFADMPLTQMLLEKVEGTIPRLLDSPTHTNITSIDDGISDGSSQMSGHRRSTHESIYYEMPASVRVLRNFSNSFHNFVKTCLQHAANRPSAEQLMQHNYFKQIRKRSCQYMLPELLRPVAPIMESTIIPDERISIGGPVESLIPKFQWVDIDEWNFGSDTSKQSAQLREMFPAERTYSMMNQQDSIPETSTAKTPTESTQTLQKAFNSPDTSPKSRKATPKSSRKAAPKGLPELKKSSESSDGPNWVE</sequence>
<name>A0AAD9P2N1_RIDPI</name>
<gene>
    <name evidence="4" type="ORF">NP493_181g04023</name>
</gene>
<dbReference type="AlphaFoldDB" id="A0AAD9P2N1"/>
<reference evidence="4" key="1">
    <citation type="journal article" date="2023" name="Mol. Biol. Evol.">
        <title>Third-Generation Sequencing Reveals the Adaptive Role of the Epigenome in Three Deep-Sea Polychaetes.</title>
        <authorList>
            <person name="Perez M."/>
            <person name="Aroh O."/>
            <person name="Sun Y."/>
            <person name="Lan Y."/>
            <person name="Juniper S.K."/>
            <person name="Young C.R."/>
            <person name="Angers B."/>
            <person name="Qian P.Y."/>
        </authorList>
    </citation>
    <scope>NUCLEOTIDE SEQUENCE</scope>
    <source>
        <strain evidence="4">R07B-5</strain>
    </source>
</reference>
<evidence type="ECO:0000313" key="5">
    <source>
        <dbReference type="Proteomes" id="UP001209878"/>
    </source>
</evidence>
<dbReference type="EMBL" id="JAODUO010000181">
    <property type="protein sequence ID" value="KAK2186997.1"/>
    <property type="molecule type" value="Genomic_DNA"/>
</dbReference>
<evidence type="ECO:0000313" key="4">
    <source>
        <dbReference type="EMBL" id="KAK2186997.1"/>
    </source>
</evidence>
<dbReference type="GO" id="GO:0004672">
    <property type="term" value="F:protein kinase activity"/>
    <property type="evidence" value="ECO:0007669"/>
    <property type="project" value="InterPro"/>
</dbReference>
<dbReference type="GO" id="GO:0006611">
    <property type="term" value="P:protein export from nucleus"/>
    <property type="evidence" value="ECO:0007669"/>
    <property type="project" value="TreeGrafter"/>
</dbReference>
<dbReference type="PANTHER" id="PTHR48014">
    <property type="entry name" value="SERINE/THREONINE-PROTEIN KINASE FRAY2"/>
    <property type="match status" value="1"/>
</dbReference>
<feature type="domain" description="Protein kinase" evidence="3">
    <location>
        <begin position="14"/>
        <end position="321"/>
    </location>
</feature>
<feature type="region of interest" description="Disordered" evidence="2">
    <location>
        <begin position="405"/>
        <end position="469"/>
    </location>
</feature>
<evidence type="ECO:0000256" key="1">
    <source>
        <dbReference type="ARBA" id="ARBA00008874"/>
    </source>
</evidence>
<dbReference type="PROSITE" id="PS50011">
    <property type="entry name" value="PROTEIN_KINASE_DOM"/>
    <property type="match status" value="1"/>
</dbReference>
<dbReference type="Gene3D" id="1.10.510.10">
    <property type="entry name" value="Transferase(Phosphotransferase) domain 1"/>
    <property type="match status" value="1"/>
</dbReference>
<dbReference type="InterPro" id="IPR000719">
    <property type="entry name" value="Prot_kinase_dom"/>
</dbReference>
<dbReference type="Gene3D" id="3.30.200.20">
    <property type="entry name" value="Phosphorylase Kinase, domain 1"/>
    <property type="match status" value="1"/>
</dbReference>
<dbReference type="SUPFAM" id="SSF56112">
    <property type="entry name" value="Protein kinase-like (PK-like)"/>
    <property type="match status" value="1"/>
</dbReference>
<comment type="similarity">
    <text evidence="1">Belongs to the protein kinase superfamily. STE Ser/Thr protein kinase family. STE20 subfamily.</text>
</comment>
<dbReference type="InterPro" id="IPR011009">
    <property type="entry name" value="Kinase-like_dom_sf"/>
</dbReference>
<feature type="compositionally biased region" description="Basic residues" evidence="2">
    <location>
        <begin position="435"/>
        <end position="448"/>
    </location>
</feature>
<dbReference type="PANTHER" id="PTHR48014:SF21">
    <property type="entry name" value="SERINE_THREONINE-PROTEIN KINASE FRAY2"/>
    <property type="match status" value="1"/>
</dbReference>
<feature type="compositionally biased region" description="Polar residues" evidence="2">
    <location>
        <begin position="405"/>
        <end position="433"/>
    </location>
</feature>
<keyword evidence="5" id="KW-1185">Reference proteome</keyword>